<dbReference type="InterPro" id="IPR019826">
    <property type="entry name" value="Carboxylesterase_B_AS"/>
</dbReference>
<dbReference type="Gene3D" id="3.40.50.1820">
    <property type="entry name" value="alpha/beta hydrolase"/>
    <property type="match status" value="1"/>
</dbReference>
<reference evidence="5 6" key="1">
    <citation type="submission" date="2016-09" db="EMBL/GenBank/DDBJ databases">
        <title>Alteromonas lipolytica, a new species isolated from sea water.</title>
        <authorList>
            <person name="Wu Y.-H."/>
            <person name="Cheng H."/>
            <person name="Xu X.-W."/>
        </authorList>
    </citation>
    <scope>NUCLEOTIDE SEQUENCE [LARGE SCALE GENOMIC DNA]</scope>
    <source>
        <strain evidence="5 6">JW12</strain>
    </source>
</reference>
<evidence type="ECO:0000259" key="4">
    <source>
        <dbReference type="Pfam" id="PF00135"/>
    </source>
</evidence>
<sequence>MKYLFSSLLALSISALAGPVVTTHTGKVEGNTTTNHINVFLGIPYAATTAGDNRWQPPQPVTPWQGVKPATTFGDICMQPQPGPYGPWTTEFQPQGNMSEDCLSVNVWTAGTDKSNRPVLVWVHGGGLTTGSSDVPLYNGEALAEQGVVVVSLNYRVGILGFLSHPALQKENGMSGEYGLLDQVAALKWVKQNIASFGGNPDNITLAGQSAGAASVQWLMSSPLTAGLFHKVIVQSGVAAGGFLPKDPHDPMDIGRAAQARLGADTLAQMRAAPAADVVAVGRSLKLEEQGRPVRFDPRMGVNFFPTFRDASIPMLTGLNADENSAFLRSQEVDKDGFNHFLQRHYGDDADLFTSLYLTDDKTYTQAVREIRRDAGLASMHIRLNQQDTPDTVFAYLFSYEPPGEPKGFGSFHSGELPYMFGNLDSTLRPYDKQDQALSTTMMHYWLRFIKAENVGKSLEDWTAYDSKQQIMHFADEPLANMQTLLPAEKLEAFLHTYKNGHRVSIVSP</sequence>
<evidence type="ECO:0000313" key="6">
    <source>
        <dbReference type="Proteomes" id="UP000176037"/>
    </source>
</evidence>
<dbReference type="EMBL" id="MJIC01000009">
    <property type="protein sequence ID" value="OFI35618.1"/>
    <property type="molecule type" value="Genomic_DNA"/>
</dbReference>
<keyword evidence="3" id="KW-0732">Signal</keyword>
<dbReference type="InterPro" id="IPR002018">
    <property type="entry name" value="CarbesteraseB"/>
</dbReference>
<dbReference type="EC" id="3.1.1.-" evidence="3"/>
<dbReference type="InterPro" id="IPR050309">
    <property type="entry name" value="Type-B_Carboxylest/Lipase"/>
</dbReference>
<dbReference type="PROSITE" id="PS00122">
    <property type="entry name" value="CARBOXYLESTERASE_B_1"/>
    <property type="match status" value="1"/>
</dbReference>
<organism evidence="5 6">
    <name type="scientific">Alteromonas lipolytica</name>
    <dbReference type="NCBI Taxonomy" id="1856405"/>
    <lineage>
        <taxon>Bacteria</taxon>
        <taxon>Pseudomonadati</taxon>
        <taxon>Pseudomonadota</taxon>
        <taxon>Gammaproteobacteria</taxon>
        <taxon>Alteromonadales</taxon>
        <taxon>Alteromonadaceae</taxon>
        <taxon>Alteromonas/Salinimonas group</taxon>
        <taxon>Alteromonas</taxon>
    </lineage>
</organism>
<accession>A0A1E8FJ28</accession>
<keyword evidence="2 3" id="KW-0378">Hydrolase</keyword>
<keyword evidence="6" id="KW-1185">Reference proteome</keyword>
<name>A0A1E8FJ28_9ALTE</name>
<dbReference type="AlphaFoldDB" id="A0A1E8FJ28"/>
<dbReference type="RefSeq" id="WP_070175362.1">
    <property type="nucleotide sequence ID" value="NZ_BMJR01000006.1"/>
</dbReference>
<dbReference type="SUPFAM" id="SSF53474">
    <property type="entry name" value="alpha/beta-Hydrolases"/>
    <property type="match status" value="1"/>
</dbReference>
<evidence type="ECO:0000256" key="2">
    <source>
        <dbReference type="ARBA" id="ARBA00022801"/>
    </source>
</evidence>
<protein>
    <recommendedName>
        <fullName evidence="3">Carboxylic ester hydrolase</fullName>
        <ecNumber evidence="3">3.1.1.-</ecNumber>
    </recommendedName>
</protein>
<dbReference type="Proteomes" id="UP000176037">
    <property type="component" value="Unassembled WGS sequence"/>
</dbReference>
<evidence type="ECO:0000313" key="5">
    <source>
        <dbReference type="EMBL" id="OFI35618.1"/>
    </source>
</evidence>
<dbReference type="Pfam" id="PF00135">
    <property type="entry name" value="COesterase"/>
    <property type="match status" value="1"/>
</dbReference>
<feature type="signal peptide" evidence="3">
    <location>
        <begin position="1"/>
        <end position="17"/>
    </location>
</feature>
<dbReference type="PANTHER" id="PTHR11559">
    <property type="entry name" value="CARBOXYLESTERASE"/>
    <property type="match status" value="1"/>
</dbReference>
<feature type="domain" description="Carboxylesterase type B" evidence="4">
    <location>
        <begin position="19"/>
        <end position="482"/>
    </location>
</feature>
<comment type="similarity">
    <text evidence="1 3">Belongs to the type-B carboxylesterase/lipase family.</text>
</comment>
<gene>
    <name evidence="5" type="ORF">BFC17_12755</name>
</gene>
<feature type="chain" id="PRO_5009028693" description="Carboxylic ester hydrolase" evidence="3">
    <location>
        <begin position="18"/>
        <end position="509"/>
    </location>
</feature>
<proteinExistence type="inferred from homology"/>
<comment type="caution">
    <text evidence="5">The sequence shown here is derived from an EMBL/GenBank/DDBJ whole genome shotgun (WGS) entry which is preliminary data.</text>
</comment>
<dbReference type="GO" id="GO:0016787">
    <property type="term" value="F:hydrolase activity"/>
    <property type="evidence" value="ECO:0007669"/>
    <property type="project" value="UniProtKB-KW"/>
</dbReference>
<dbReference type="OrthoDB" id="9775851at2"/>
<evidence type="ECO:0000256" key="3">
    <source>
        <dbReference type="RuleBase" id="RU361235"/>
    </source>
</evidence>
<evidence type="ECO:0000256" key="1">
    <source>
        <dbReference type="ARBA" id="ARBA00005964"/>
    </source>
</evidence>
<dbReference type="InterPro" id="IPR029058">
    <property type="entry name" value="AB_hydrolase_fold"/>
</dbReference>
<dbReference type="STRING" id="1856405.BFC17_12755"/>